<dbReference type="Pfam" id="PF12680">
    <property type="entry name" value="SnoaL_2"/>
    <property type="match status" value="1"/>
</dbReference>
<dbReference type="InterPro" id="IPR037401">
    <property type="entry name" value="SnoaL-like"/>
</dbReference>
<comment type="caution">
    <text evidence="5">The sequence shown here is derived from an EMBL/GenBank/DDBJ whole genome shotgun (WGS) entry which is preliminary data.</text>
</comment>
<evidence type="ECO:0000313" key="6">
    <source>
        <dbReference type="Proteomes" id="UP001501195"/>
    </source>
</evidence>
<evidence type="ECO:0000256" key="3">
    <source>
        <dbReference type="SAM" id="MobiDB-lite"/>
    </source>
</evidence>
<feature type="region of interest" description="Disordered" evidence="3">
    <location>
        <begin position="122"/>
        <end position="142"/>
    </location>
</feature>
<dbReference type="NCBIfam" id="TIGR00654">
    <property type="entry name" value="PhzF_family"/>
    <property type="match status" value="1"/>
</dbReference>
<gene>
    <name evidence="5" type="ORF">GCM10023225_11940</name>
</gene>
<keyword evidence="2" id="KW-0413">Isomerase</keyword>
<dbReference type="EMBL" id="BAABIL010000154">
    <property type="protein sequence ID" value="GAA4971832.1"/>
    <property type="molecule type" value="Genomic_DNA"/>
</dbReference>
<dbReference type="PANTHER" id="PTHR13774:SF39">
    <property type="entry name" value="BIOSYNTHESIS PROTEIN, PUTATIVE-RELATED"/>
    <property type="match status" value="1"/>
</dbReference>
<feature type="domain" description="SnoaL-like" evidence="4">
    <location>
        <begin position="11"/>
        <end position="114"/>
    </location>
</feature>
<organism evidence="5 6">
    <name type="scientific">Kineococcus glutinatus</name>
    <dbReference type="NCBI Taxonomy" id="1070872"/>
    <lineage>
        <taxon>Bacteria</taxon>
        <taxon>Bacillati</taxon>
        <taxon>Actinomycetota</taxon>
        <taxon>Actinomycetes</taxon>
        <taxon>Kineosporiales</taxon>
        <taxon>Kineosporiaceae</taxon>
        <taxon>Kineococcus</taxon>
    </lineage>
</organism>
<dbReference type="InterPro" id="IPR032710">
    <property type="entry name" value="NTF2-like_dom_sf"/>
</dbReference>
<dbReference type="Pfam" id="PF02567">
    <property type="entry name" value="PhzC-PhzF"/>
    <property type="match status" value="1"/>
</dbReference>
<evidence type="ECO:0000259" key="4">
    <source>
        <dbReference type="Pfam" id="PF12680"/>
    </source>
</evidence>
<dbReference type="Gene3D" id="3.10.450.50">
    <property type="match status" value="1"/>
</dbReference>
<sequence length="441" mass="45194">MTGLADADVVRGFLSQVRSGRDPSRAAEFLAPRVLAHQGAPGTSAPVVPRTPAGYAEHVREMLAAEGPWRFEVLAVETAAGAVTACWRQDPLRGGGGRCDRGTYRVRDGLIAEYWIEPGVVAPGDAPQPAPTGQDAGAGRREAEDVDVAVTGGNRAGRGPEVLRYTAFSTDPAGGNQAGVVLDATGLDAAGMLAVAAEVGFSETAFLSPGGGGGLDVRYFSPLAEVSFCGHATIASAVAHAERHGPGRLIYRTAAGEVGVLTDRAADGSWRATLTSVPPATRELPEADLRALLEALGWSAADLDPALPPRAAYAGAWHPVLAARSRQRLAALDYDLAALGALMAARGWTTVDLVWREDATTFHARNPFPPGGVVEDPATGAAAAALGGYLREGGHVALPARLTVLQGHDMGRPSTLHVGIPADPATGIAVTGSAVAMGATA</sequence>
<protein>
    <recommendedName>
        <fullName evidence="4">SnoaL-like domain-containing protein</fullName>
    </recommendedName>
</protein>
<evidence type="ECO:0000256" key="1">
    <source>
        <dbReference type="ARBA" id="ARBA00008270"/>
    </source>
</evidence>
<dbReference type="SUPFAM" id="SSF54506">
    <property type="entry name" value="Diaminopimelate epimerase-like"/>
    <property type="match status" value="1"/>
</dbReference>
<dbReference type="Proteomes" id="UP001501195">
    <property type="component" value="Unassembled WGS sequence"/>
</dbReference>
<dbReference type="PANTHER" id="PTHR13774">
    <property type="entry name" value="PHENAZINE BIOSYNTHESIS PROTEIN"/>
    <property type="match status" value="1"/>
</dbReference>
<name>A0ABP9HJ53_9ACTN</name>
<keyword evidence="6" id="KW-1185">Reference proteome</keyword>
<proteinExistence type="inferred from homology"/>
<accession>A0ABP9HJ53</accession>
<reference evidence="6" key="1">
    <citation type="journal article" date="2019" name="Int. J. Syst. Evol. Microbiol.">
        <title>The Global Catalogue of Microorganisms (GCM) 10K type strain sequencing project: providing services to taxonomists for standard genome sequencing and annotation.</title>
        <authorList>
            <consortium name="The Broad Institute Genomics Platform"/>
            <consortium name="The Broad Institute Genome Sequencing Center for Infectious Disease"/>
            <person name="Wu L."/>
            <person name="Ma J."/>
        </authorList>
    </citation>
    <scope>NUCLEOTIDE SEQUENCE [LARGE SCALE GENOMIC DNA]</scope>
    <source>
        <strain evidence="6">JCM 18126</strain>
    </source>
</reference>
<dbReference type="InterPro" id="IPR003719">
    <property type="entry name" value="Phenazine_PhzF-like"/>
</dbReference>
<dbReference type="Gene3D" id="3.10.310.10">
    <property type="entry name" value="Diaminopimelate Epimerase, Chain A, domain 1"/>
    <property type="match status" value="2"/>
</dbReference>
<dbReference type="SUPFAM" id="SSF54427">
    <property type="entry name" value="NTF2-like"/>
    <property type="match status" value="1"/>
</dbReference>
<comment type="similarity">
    <text evidence="1">Belongs to the PhzF family.</text>
</comment>
<evidence type="ECO:0000256" key="2">
    <source>
        <dbReference type="ARBA" id="ARBA00023235"/>
    </source>
</evidence>
<evidence type="ECO:0000313" key="5">
    <source>
        <dbReference type="EMBL" id="GAA4971832.1"/>
    </source>
</evidence>